<dbReference type="Pfam" id="PF23071">
    <property type="entry name" value="DUF7044"/>
    <property type="match status" value="1"/>
</dbReference>
<dbReference type="Pfam" id="PF23069">
    <property type="entry name" value="DUF7042"/>
    <property type="match status" value="2"/>
</dbReference>
<evidence type="ECO:0000256" key="1">
    <source>
        <dbReference type="SAM" id="SignalP"/>
    </source>
</evidence>
<protein>
    <submittedName>
        <fullName evidence="5">Uncharacterized protein</fullName>
    </submittedName>
</protein>
<dbReference type="EMBL" id="CAJNRD030001124">
    <property type="protein sequence ID" value="CAG5107649.1"/>
    <property type="molecule type" value="Genomic_DNA"/>
</dbReference>
<sequence length="612" mass="71570">MLTANKFTLFKLLFLLIYVRLSLQEERACQIPEVIRGAWFTWENRNIRTVIDAESMSGRGQCILMKENEVSNHTFVFKEHTCYHCVQLVTRTLNILDKTELECIELPESVEPTIENICQGMDRKQQITLFSEFPRPVNCRSSLEGVWQFAYQNRFRFTGECNHEDAEIRSCQTAGSQFMISNQKFNITYKKCDNMNGTMDAVAEYSCLGDWFVDKNHYFAVVNTKETRIEEKYRCFLKNRDDEKYIGMSLTPECNTLSAIDDSPIRLHITQKKSEVVEPRCKLAQNMTGPWINLDYKEANVVINDTHIVETWYPDTGRERKTIYVCMQKRDTRVMMARLDTFGCQKDYICYDFIPRHHNIIRYRRSIAVIQDDFSVACSWRQFQNQIKWKYSLLVAKDPTPIRCPIAGKFQFTQRGDHLFETRILGGVTVAPRPELYCQENISDFSNCDFRQKEINIKKDYCLTLDWKGRPVDIYSDPDYKLQCVGYFLENIKSYLITYDVLDPASAYRCWVYQRTGLNRIIMSQAAGPVCSLDQTAKSYNWTEGAALAIDMTEYERERDECPLFFDSGVYPWATTESDLIVFKFNSNSACTSKIIFSVFILNLVFIYLNNF</sequence>
<dbReference type="Pfam" id="PF23070">
    <property type="entry name" value="DUF7043"/>
    <property type="match status" value="1"/>
</dbReference>
<accession>A0A8J2HR55</accession>
<evidence type="ECO:0000259" key="4">
    <source>
        <dbReference type="Pfam" id="PF23071"/>
    </source>
</evidence>
<reference evidence="5" key="1">
    <citation type="submission" date="2021-04" db="EMBL/GenBank/DDBJ databases">
        <authorList>
            <person name="Chebbi M.A.C M."/>
        </authorList>
    </citation>
    <scope>NUCLEOTIDE SEQUENCE</scope>
</reference>
<evidence type="ECO:0000259" key="2">
    <source>
        <dbReference type="Pfam" id="PF23069"/>
    </source>
</evidence>
<dbReference type="OrthoDB" id="9982946at2759"/>
<comment type="caution">
    <text evidence="5">The sequence shown here is derived from an EMBL/GenBank/DDBJ whole genome shotgun (WGS) entry which is preliminary data.</text>
</comment>
<dbReference type="PANTHER" id="PTHR22255:SF1">
    <property type="entry name" value="LD32918P"/>
    <property type="match status" value="1"/>
</dbReference>
<name>A0A8J2HR55_COTCN</name>
<feature type="domain" description="DUF7044" evidence="4">
    <location>
        <begin position="28"/>
        <end position="119"/>
    </location>
</feature>
<dbReference type="InterPro" id="IPR055472">
    <property type="entry name" value="DUF7044"/>
</dbReference>
<feature type="domain" description="DUF7042" evidence="2">
    <location>
        <begin position="138"/>
        <end position="270"/>
    </location>
</feature>
<dbReference type="Proteomes" id="UP000786811">
    <property type="component" value="Unassembled WGS sequence"/>
</dbReference>
<dbReference type="AlphaFoldDB" id="A0A8J2HR55"/>
<keyword evidence="1" id="KW-0732">Signal</keyword>
<organism evidence="5 6">
    <name type="scientific">Cotesia congregata</name>
    <name type="common">Parasitoid wasp</name>
    <name type="synonym">Apanteles congregatus</name>
    <dbReference type="NCBI Taxonomy" id="51543"/>
    <lineage>
        <taxon>Eukaryota</taxon>
        <taxon>Metazoa</taxon>
        <taxon>Ecdysozoa</taxon>
        <taxon>Arthropoda</taxon>
        <taxon>Hexapoda</taxon>
        <taxon>Insecta</taxon>
        <taxon>Pterygota</taxon>
        <taxon>Neoptera</taxon>
        <taxon>Endopterygota</taxon>
        <taxon>Hymenoptera</taxon>
        <taxon>Apocrita</taxon>
        <taxon>Ichneumonoidea</taxon>
        <taxon>Braconidae</taxon>
        <taxon>Microgastrinae</taxon>
        <taxon>Cotesia</taxon>
    </lineage>
</organism>
<dbReference type="InterPro" id="IPR055471">
    <property type="entry name" value="DUF7043"/>
</dbReference>
<evidence type="ECO:0000313" key="5">
    <source>
        <dbReference type="EMBL" id="CAG5107649.1"/>
    </source>
</evidence>
<keyword evidence="6" id="KW-1185">Reference proteome</keyword>
<feature type="signal peptide" evidence="1">
    <location>
        <begin position="1"/>
        <end position="24"/>
    </location>
</feature>
<evidence type="ECO:0000259" key="3">
    <source>
        <dbReference type="Pfam" id="PF23070"/>
    </source>
</evidence>
<evidence type="ECO:0000313" key="6">
    <source>
        <dbReference type="Proteomes" id="UP000786811"/>
    </source>
</evidence>
<gene>
    <name evidence="5" type="ORF">HICCMSTLAB_LOCUS12849</name>
</gene>
<feature type="chain" id="PRO_5035205579" evidence="1">
    <location>
        <begin position="25"/>
        <end position="612"/>
    </location>
</feature>
<feature type="domain" description="DUF7042" evidence="2">
    <location>
        <begin position="401"/>
        <end position="536"/>
    </location>
</feature>
<dbReference type="GO" id="GO:0042060">
    <property type="term" value="P:wound healing"/>
    <property type="evidence" value="ECO:0007669"/>
    <property type="project" value="TreeGrafter"/>
</dbReference>
<feature type="domain" description="DUF7043" evidence="3">
    <location>
        <begin position="278"/>
        <end position="389"/>
    </location>
</feature>
<proteinExistence type="predicted"/>
<dbReference type="InterPro" id="IPR055470">
    <property type="entry name" value="DUF7042"/>
</dbReference>
<dbReference type="PANTHER" id="PTHR22255">
    <property type="entry name" value="LP06548P"/>
    <property type="match status" value="1"/>
</dbReference>